<gene>
    <name evidence="5" type="ORF">RHS01_01341</name>
</gene>
<comment type="caution">
    <text evidence="5">The sequence shown here is derived from an EMBL/GenBank/DDBJ whole genome shotgun (WGS) entry which is preliminary data.</text>
</comment>
<keyword evidence="1" id="KW-0677">Repeat</keyword>
<proteinExistence type="predicted"/>
<evidence type="ECO:0000256" key="1">
    <source>
        <dbReference type="ARBA" id="ARBA00022737"/>
    </source>
</evidence>
<dbReference type="InterPro" id="IPR024983">
    <property type="entry name" value="CHAT_dom"/>
</dbReference>
<feature type="region of interest" description="Disordered" evidence="3">
    <location>
        <begin position="778"/>
        <end position="808"/>
    </location>
</feature>
<feature type="domain" description="CHAT" evidence="4">
    <location>
        <begin position="596"/>
        <end position="769"/>
    </location>
</feature>
<dbReference type="EMBL" id="JACYCF010000001">
    <property type="protein sequence ID" value="KAF8761077.1"/>
    <property type="molecule type" value="Genomic_DNA"/>
</dbReference>
<evidence type="ECO:0000259" key="4">
    <source>
        <dbReference type="Pfam" id="PF12770"/>
    </source>
</evidence>
<evidence type="ECO:0000256" key="3">
    <source>
        <dbReference type="SAM" id="MobiDB-lite"/>
    </source>
</evidence>
<protein>
    <submittedName>
        <fullName evidence="5">TPR-like protein</fullName>
    </submittedName>
</protein>
<evidence type="ECO:0000313" key="6">
    <source>
        <dbReference type="Proteomes" id="UP000614334"/>
    </source>
</evidence>
<dbReference type="PANTHER" id="PTHR44858:SF1">
    <property type="entry name" value="UDP-N-ACETYLGLUCOSAMINE--PEPTIDE N-ACETYLGLUCOSAMINYLTRANSFERASE SPINDLY-RELATED"/>
    <property type="match status" value="1"/>
</dbReference>
<dbReference type="AlphaFoldDB" id="A0A8H7IMD2"/>
<dbReference type="Proteomes" id="UP000614334">
    <property type="component" value="Unassembled WGS sequence"/>
</dbReference>
<sequence length="833" mass="92562">MGDVADLEKALECYSRALELTPDGHPDLPRRHANLGVSYGNRYRRTGDVADLEKALECDSRALELTPDGHPDLPRRHASLGVSYTDRYQRTGDVADLEKALECDSRALELTPDGHPDLPRRHANLGVSYTDRYRRTGDVADLEKALEHRSRALELTPTATQTCQTAMPKALECYSRALELTPDGHPDLPDRHADLGVSYGNRYRRTGDVADLEKALEHRSRALELTPDGHPDLPRRHANLGVSYTDRYRRTGDVADLEKALECDSRALELTPTATQTCQTAMPKALEHRSRALKLTPNSHPDLPWRHYQMAISNLDQYQHTGDPSQLDACLTSFRQSSKLSTAVPRKVFDNAFQWANLSSQHAYLCPTEAFCAAMNLLPHFIWLGATTTQRYQDLILTENLAIRAGAAAIRSSEYSTSLEWLEHGRCIVWSQALLLRSPLDNLEASDPVLATRLQKVSKQLHHADSGYPTSESVVYPPEHRHRLAREYSGLLTQARALPGFEDFLQPTKAAGLTRAARHGPVVVINCHQNDCDALVIMPGQDHIGHVSLPNYTQSKAQHGWSEIEQLLCNKSLRERGFKPKGGRVREPDPDIGSVLADLWNDVVKPVLAHLGYLADHTTDPHPHITWCPTGALSFLPLHAAGDYDQPRSRVFDYVVSSYTPTLTALLASGPTVANRAPRVLAVGQMATAGYSQLPGTARELASIRTHTQDRAEYSQLTGSKATAAAVLDAMEEHDWVHLACHAHQNVTDPTKSGFFLHDGRLDLAAINQRSFRNKDWRSYRPAKRRQGREAAGRSNPPCVGDADGGVSECDSDEVVCDGRRRHQLWQMRCMGS</sequence>
<accession>A0A8H7IMD2</accession>
<dbReference type="InterPro" id="IPR011990">
    <property type="entry name" value="TPR-like_helical_dom_sf"/>
</dbReference>
<dbReference type="InterPro" id="IPR050498">
    <property type="entry name" value="Ycf3"/>
</dbReference>
<dbReference type="PANTHER" id="PTHR44858">
    <property type="entry name" value="TETRATRICOPEPTIDE REPEAT PROTEIN 6"/>
    <property type="match status" value="1"/>
</dbReference>
<evidence type="ECO:0000256" key="2">
    <source>
        <dbReference type="ARBA" id="ARBA00022803"/>
    </source>
</evidence>
<name>A0A8H7IMD2_9AGAM</name>
<dbReference type="Pfam" id="PF13374">
    <property type="entry name" value="TPR_10"/>
    <property type="match status" value="1"/>
</dbReference>
<dbReference type="SUPFAM" id="SSF48452">
    <property type="entry name" value="TPR-like"/>
    <property type="match status" value="2"/>
</dbReference>
<dbReference type="Gene3D" id="1.25.40.10">
    <property type="entry name" value="Tetratricopeptide repeat domain"/>
    <property type="match status" value="2"/>
</dbReference>
<reference evidence="5" key="1">
    <citation type="submission" date="2020-09" db="EMBL/GenBank/DDBJ databases">
        <title>Comparative genome analyses of four rice-infecting Rhizoctonia solani isolates reveal extensive enrichment of homogalacturonan modification genes.</title>
        <authorList>
            <person name="Lee D.-Y."/>
            <person name="Jeon J."/>
            <person name="Kim K.-T."/>
            <person name="Cheong K."/>
            <person name="Song H."/>
            <person name="Choi G."/>
            <person name="Ko J."/>
            <person name="Opiyo S.O."/>
            <person name="Zuo S."/>
            <person name="Madhav S."/>
            <person name="Lee Y.-H."/>
            <person name="Wang G.-L."/>
        </authorList>
    </citation>
    <scope>NUCLEOTIDE SEQUENCE</scope>
    <source>
        <strain evidence="5">AG1-IA B2</strain>
    </source>
</reference>
<dbReference type="Pfam" id="PF12770">
    <property type="entry name" value="CHAT"/>
    <property type="match status" value="1"/>
</dbReference>
<organism evidence="5 6">
    <name type="scientific">Rhizoctonia solani</name>
    <dbReference type="NCBI Taxonomy" id="456999"/>
    <lineage>
        <taxon>Eukaryota</taxon>
        <taxon>Fungi</taxon>
        <taxon>Dikarya</taxon>
        <taxon>Basidiomycota</taxon>
        <taxon>Agaricomycotina</taxon>
        <taxon>Agaricomycetes</taxon>
        <taxon>Cantharellales</taxon>
        <taxon>Ceratobasidiaceae</taxon>
        <taxon>Rhizoctonia</taxon>
    </lineage>
</organism>
<keyword evidence="2" id="KW-0802">TPR repeat</keyword>
<evidence type="ECO:0000313" key="5">
    <source>
        <dbReference type="EMBL" id="KAF8761077.1"/>
    </source>
</evidence>